<dbReference type="PANTHER" id="PTHR30193">
    <property type="entry name" value="ABC TRANSPORTER PERMEASE PROTEIN"/>
    <property type="match status" value="1"/>
</dbReference>
<keyword evidence="2 7" id="KW-0813">Transport</keyword>
<evidence type="ECO:0000256" key="4">
    <source>
        <dbReference type="ARBA" id="ARBA00022692"/>
    </source>
</evidence>
<evidence type="ECO:0000256" key="3">
    <source>
        <dbReference type="ARBA" id="ARBA00022475"/>
    </source>
</evidence>
<dbReference type="Pfam" id="PF00528">
    <property type="entry name" value="BPD_transp_1"/>
    <property type="match status" value="1"/>
</dbReference>
<evidence type="ECO:0000256" key="5">
    <source>
        <dbReference type="ARBA" id="ARBA00022989"/>
    </source>
</evidence>
<dbReference type="GO" id="GO:0055085">
    <property type="term" value="P:transmembrane transport"/>
    <property type="evidence" value="ECO:0007669"/>
    <property type="project" value="InterPro"/>
</dbReference>
<dbReference type="InterPro" id="IPR051393">
    <property type="entry name" value="ABC_transporter_permease"/>
</dbReference>
<sequence>MIRPSNLNTKWKDSFTFYLLISPWLIGLVVFTLGPILGSLILSFYQWDLISPAKFVGLRNFREMLTVDPLFWQSLKVTVIYVLFRVPLALITALLLALMMNQKVPGIGIFRTIFYLPSVVSGVAVSMLWIWVFNPNFGLANGVLGFFGIPGPGWFTSTGWALPTMILTSLYSVGSTAIIFLAGLKNVPESLYEAAELDGASKLQQFFTITIPQLTPTILFNVIMLLISSFQAFTEALIITNGGPVNSTMFFNLYLYQNAFAYSRFGYASALSWVLFTLTLLCALYTFRSSRKWVYYEGGDAS</sequence>
<feature type="transmembrane region" description="Helical" evidence="7">
    <location>
        <begin position="160"/>
        <end position="184"/>
    </location>
</feature>
<evidence type="ECO:0000256" key="1">
    <source>
        <dbReference type="ARBA" id="ARBA00004651"/>
    </source>
</evidence>
<name>A0A1R1E668_9BACL</name>
<keyword evidence="10" id="KW-1185">Reference proteome</keyword>
<evidence type="ECO:0000256" key="7">
    <source>
        <dbReference type="RuleBase" id="RU363032"/>
    </source>
</evidence>
<reference evidence="9 10" key="1">
    <citation type="submission" date="2016-11" db="EMBL/GenBank/DDBJ databases">
        <title>Paenibacillus species isolates.</title>
        <authorList>
            <person name="Beno S.M."/>
        </authorList>
    </citation>
    <scope>NUCLEOTIDE SEQUENCE [LARGE SCALE GENOMIC DNA]</scope>
    <source>
        <strain evidence="9 10">FSL R5-0378</strain>
    </source>
</reference>
<dbReference type="EMBL" id="MRTP01000018">
    <property type="protein sequence ID" value="OMF47290.1"/>
    <property type="molecule type" value="Genomic_DNA"/>
</dbReference>
<dbReference type="SUPFAM" id="SSF161098">
    <property type="entry name" value="MetI-like"/>
    <property type="match status" value="1"/>
</dbReference>
<proteinExistence type="inferred from homology"/>
<dbReference type="CDD" id="cd06261">
    <property type="entry name" value="TM_PBP2"/>
    <property type="match status" value="1"/>
</dbReference>
<gene>
    <name evidence="9" type="ORF">BK138_32150</name>
</gene>
<dbReference type="PANTHER" id="PTHR30193:SF1">
    <property type="entry name" value="ABC TRANSPORTER PERMEASE PROTEIN YESP-RELATED"/>
    <property type="match status" value="1"/>
</dbReference>
<comment type="subcellular location">
    <subcellularLocation>
        <location evidence="1 7">Cell membrane</location>
        <topology evidence="1 7">Multi-pass membrane protein</topology>
    </subcellularLocation>
</comment>
<dbReference type="InterPro" id="IPR000515">
    <property type="entry name" value="MetI-like"/>
</dbReference>
<feature type="transmembrane region" description="Helical" evidence="7">
    <location>
        <begin position="259"/>
        <end position="287"/>
    </location>
</feature>
<dbReference type="PROSITE" id="PS50928">
    <property type="entry name" value="ABC_TM1"/>
    <property type="match status" value="1"/>
</dbReference>
<feature type="transmembrane region" description="Helical" evidence="7">
    <location>
        <begin position="218"/>
        <end position="239"/>
    </location>
</feature>
<accession>A0A1R1E668</accession>
<comment type="similarity">
    <text evidence="7">Belongs to the binding-protein-dependent transport system permease family.</text>
</comment>
<keyword evidence="3" id="KW-1003">Cell membrane</keyword>
<evidence type="ECO:0000256" key="2">
    <source>
        <dbReference type="ARBA" id="ARBA00022448"/>
    </source>
</evidence>
<keyword evidence="4 7" id="KW-0812">Transmembrane</keyword>
<dbReference type="RefSeq" id="WP_076176341.1">
    <property type="nucleotide sequence ID" value="NZ_MRTP01000018.1"/>
</dbReference>
<feature type="domain" description="ABC transmembrane type-1" evidence="8">
    <location>
        <begin position="71"/>
        <end position="286"/>
    </location>
</feature>
<organism evidence="9 10">
    <name type="scientific">Paenibacillus rhizosphaerae</name>
    <dbReference type="NCBI Taxonomy" id="297318"/>
    <lineage>
        <taxon>Bacteria</taxon>
        <taxon>Bacillati</taxon>
        <taxon>Bacillota</taxon>
        <taxon>Bacilli</taxon>
        <taxon>Bacillales</taxon>
        <taxon>Paenibacillaceae</taxon>
        <taxon>Paenibacillus</taxon>
    </lineage>
</organism>
<evidence type="ECO:0000259" key="8">
    <source>
        <dbReference type="PROSITE" id="PS50928"/>
    </source>
</evidence>
<keyword evidence="5 7" id="KW-1133">Transmembrane helix</keyword>
<dbReference type="Proteomes" id="UP000187172">
    <property type="component" value="Unassembled WGS sequence"/>
</dbReference>
<comment type="caution">
    <text evidence="9">The sequence shown here is derived from an EMBL/GenBank/DDBJ whole genome shotgun (WGS) entry which is preliminary data.</text>
</comment>
<dbReference type="AlphaFoldDB" id="A0A1R1E668"/>
<feature type="transmembrane region" description="Helical" evidence="7">
    <location>
        <begin position="112"/>
        <end position="132"/>
    </location>
</feature>
<dbReference type="STRING" id="297318.BK138_32150"/>
<evidence type="ECO:0000313" key="9">
    <source>
        <dbReference type="EMBL" id="OMF47290.1"/>
    </source>
</evidence>
<feature type="transmembrane region" description="Helical" evidence="7">
    <location>
        <begin position="21"/>
        <end position="45"/>
    </location>
</feature>
<feature type="transmembrane region" description="Helical" evidence="7">
    <location>
        <begin position="79"/>
        <end position="100"/>
    </location>
</feature>
<dbReference type="Gene3D" id="1.10.3720.10">
    <property type="entry name" value="MetI-like"/>
    <property type="match status" value="1"/>
</dbReference>
<evidence type="ECO:0000313" key="10">
    <source>
        <dbReference type="Proteomes" id="UP000187172"/>
    </source>
</evidence>
<dbReference type="InterPro" id="IPR035906">
    <property type="entry name" value="MetI-like_sf"/>
</dbReference>
<keyword evidence="6 7" id="KW-0472">Membrane</keyword>
<protein>
    <submittedName>
        <fullName evidence="9">ABC transporter permease</fullName>
    </submittedName>
</protein>
<dbReference type="GO" id="GO:0005886">
    <property type="term" value="C:plasma membrane"/>
    <property type="evidence" value="ECO:0007669"/>
    <property type="project" value="UniProtKB-SubCell"/>
</dbReference>
<evidence type="ECO:0000256" key="6">
    <source>
        <dbReference type="ARBA" id="ARBA00023136"/>
    </source>
</evidence>